<accession>B8DLV3</accession>
<organism evidence="1">
    <name type="scientific">Nitratidesulfovibrio vulgaris (strain DSM 19637 / Miyazaki F)</name>
    <name type="common">Desulfovibrio vulgaris</name>
    <dbReference type="NCBI Taxonomy" id="883"/>
    <lineage>
        <taxon>Bacteria</taxon>
        <taxon>Pseudomonadati</taxon>
        <taxon>Thermodesulfobacteriota</taxon>
        <taxon>Desulfovibrionia</taxon>
        <taxon>Desulfovibrionales</taxon>
        <taxon>Desulfovibrionaceae</taxon>
        <taxon>Nitratidesulfovibrio</taxon>
    </lineage>
</organism>
<gene>
    <name evidence="1" type="ordered locus">DvMF_1531</name>
</gene>
<protein>
    <submittedName>
        <fullName evidence="1">Uncharacterized protein</fullName>
    </submittedName>
</protein>
<evidence type="ECO:0000313" key="1">
    <source>
        <dbReference type="EMBL" id="ACL08479.1"/>
    </source>
</evidence>
<dbReference type="AlphaFoldDB" id="B8DLV3"/>
<dbReference type="KEGG" id="dvm:DvMF_1531"/>
<proteinExistence type="predicted"/>
<name>B8DLV3_NITV9</name>
<dbReference type="HOGENOM" id="CLU_2878594_0_0_7"/>
<reference evidence="1" key="1">
    <citation type="submission" date="2008-10" db="EMBL/GenBank/DDBJ databases">
        <title>Complete sequence of Desulfovibrio vulgaris str. 'Miyazaki F'.</title>
        <authorList>
            <person name="Lucas S."/>
            <person name="Copeland A."/>
            <person name="Lapidus A."/>
            <person name="Glavina del Rio T."/>
            <person name="Dalin E."/>
            <person name="Tice H."/>
            <person name="Bruce D."/>
            <person name="Goodwin L."/>
            <person name="Pitluck S."/>
            <person name="Sims D."/>
            <person name="Brettin T."/>
            <person name="Detter J.C."/>
            <person name="Han C."/>
            <person name="Larimer F."/>
            <person name="Land M."/>
            <person name="Hauser L."/>
            <person name="Kyrpides N."/>
            <person name="Mikhailova N."/>
            <person name="Hazen T.C."/>
            <person name="Richardson P."/>
        </authorList>
    </citation>
    <scope>NUCLEOTIDE SEQUENCE</scope>
    <source>
        <strain evidence="1">Miyazaki F</strain>
    </source>
</reference>
<dbReference type="EMBL" id="CP001197">
    <property type="protein sequence ID" value="ACL08479.1"/>
    <property type="molecule type" value="Genomic_DNA"/>
</dbReference>
<sequence>MRVGKPKGREAARFRREERDGVTIWSDPDLRPERTTGSVTVRLRRLLWLWPYLDIIAAEKSAL</sequence>